<dbReference type="EMBL" id="QRMI01000009">
    <property type="protein sequence ID" value="RHJ62505.1"/>
    <property type="molecule type" value="Genomic_DNA"/>
</dbReference>
<dbReference type="AlphaFoldDB" id="A0A415D7K0"/>
<evidence type="ECO:0000256" key="2">
    <source>
        <dbReference type="SAM" id="Phobius"/>
    </source>
</evidence>
<keyword evidence="2" id="KW-1133">Transmembrane helix</keyword>
<organism evidence="3 4">
    <name type="scientific">[Ruminococcus] lactaris</name>
    <dbReference type="NCBI Taxonomy" id="46228"/>
    <lineage>
        <taxon>Bacteria</taxon>
        <taxon>Bacillati</taxon>
        <taxon>Bacillota</taxon>
        <taxon>Clostridia</taxon>
        <taxon>Lachnospirales</taxon>
        <taxon>Lachnospiraceae</taxon>
        <taxon>Mediterraneibacter</taxon>
    </lineage>
</organism>
<keyword evidence="2" id="KW-0472">Membrane</keyword>
<dbReference type="Proteomes" id="UP000285832">
    <property type="component" value="Unassembled WGS sequence"/>
</dbReference>
<sequence length="203" mass="23668">MQEVLKELIAAVGGGAVVLVGVLTIFKKLFLKLFETGIESTFEKELEKYRNKLSRADRAFEILLNREMHYYEKIEPIFAEIVPLEHDLFECLKIDEELEREAKCESFKVCFGKYTELIKTLKNEVLLHQAYIPKTVFKESTAFVVQMQDDFDYWFDMAKCLFAGEYGKIDYAKGEKTVEMLLEKLAKVEVSIKNRLKELCDFS</sequence>
<name>A0A415D7K0_9FIRM</name>
<keyword evidence="1" id="KW-0175">Coiled coil</keyword>
<evidence type="ECO:0000256" key="1">
    <source>
        <dbReference type="SAM" id="Coils"/>
    </source>
</evidence>
<protein>
    <recommendedName>
        <fullName evidence="5">DUF4760 domain-containing protein</fullName>
    </recommendedName>
</protein>
<keyword evidence="2" id="KW-0812">Transmembrane</keyword>
<evidence type="ECO:0000313" key="3">
    <source>
        <dbReference type="EMBL" id="RHJ62505.1"/>
    </source>
</evidence>
<feature type="transmembrane region" description="Helical" evidence="2">
    <location>
        <begin position="6"/>
        <end position="26"/>
    </location>
</feature>
<dbReference type="RefSeq" id="WP_118278896.1">
    <property type="nucleotide sequence ID" value="NZ_JAQDJO010000009.1"/>
</dbReference>
<feature type="coiled-coil region" evidence="1">
    <location>
        <begin position="39"/>
        <end position="66"/>
    </location>
</feature>
<evidence type="ECO:0008006" key="5">
    <source>
        <dbReference type="Google" id="ProtNLM"/>
    </source>
</evidence>
<proteinExistence type="predicted"/>
<evidence type="ECO:0000313" key="4">
    <source>
        <dbReference type="Proteomes" id="UP000285832"/>
    </source>
</evidence>
<reference evidence="3 4" key="1">
    <citation type="submission" date="2018-08" db="EMBL/GenBank/DDBJ databases">
        <title>A genome reference for cultivated species of the human gut microbiota.</title>
        <authorList>
            <person name="Zou Y."/>
            <person name="Xue W."/>
            <person name="Luo G."/>
        </authorList>
    </citation>
    <scope>NUCLEOTIDE SEQUENCE [LARGE SCALE GENOMIC DNA]</scope>
    <source>
        <strain evidence="3 4">AM09-9</strain>
    </source>
</reference>
<gene>
    <name evidence="3" type="ORF">DW116_05020</name>
</gene>
<comment type="caution">
    <text evidence="3">The sequence shown here is derived from an EMBL/GenBank/DDBJ whole genome shotgun (WGS) entry which is preliminary data.</text>
</comment>
<accession>A0A415D7K0</accession>